<dbReference type="Pfam" id="PF14689">
    <property type="entry name" value="SPOB_a"/>
    <property type="match status" value="1"/>
</dbReference>
<accession>A0A927GUE2</accession>
<keyword evidence="4" id="KW-0808">Transferase</keyword>
<dbReference type="Gene3D" id="1.10.287.130">
    <property type="match status" value="1"/>
</dbReference>
<dbReference type="RefSeq" id="WP_190921361.1">
    <property type="nucleotide sequence ID" value="NZ_JACXIZ010000059.1"/>
</dbReference>
<feature type="transmembrane region" description="Helical" evidence="9">
    <location>
        <begin position="166"/>
        <end position="185"/>
    </location>
</feature>
<keyword evidence="5" id="KW-0547">Nucleotide-binding</keyword>
<dbReference type="Proteomes" id="UP000621560">
    <property type="component" value="Unassembled WGS sequence"/>
</dbReference>
<protein>
    <recommendedName>
        <fullName evidence="2">histidine kinase</fullName>
        <ecNumber evidence="2">2.7.13.3</ecNumber>
    </recommendedName>
</protein>
<evidence type="ECO:0000256" key="8">
    <source>
        <dbReference type="ARBA" id="ARBA00023012"/>
    </source>
</evidence>
<evidence type="ECO:0000256" key="6">
    <source>
        <dbReference type="ARBA" id="ARBA00022777"/>
    </source>
</evidence>
<feature type="transmembrane region" description="Helical" evidence="9">
    <location>
        <begin position="6"/>
        <end position="29"/>
    </location>
</feature>
<dbReference type="AlphaFoldDB" id="A0A927GUE2"/>
<keyword evidence="9" id="KW-1133">Transmembrane helix</keyword>
<keyword evidence="12" id="KW-1185">Reference proteome</keyword>
<dbReference type="InterPro" id="IPR016120">
    <property type="entry name" value="Sig_transdc_His_kin_SpoOB"/>
</dbReference>
<feature type="transmembrane region" description="Helical" evidence="9">
    <location>
        <begin position="65"/>
        <end position="82"/>
    </location>
</feature>
<dbReference type="CDD" id="cd00075">
    <property type="entry name" value="HATPase"/>
    <property type="match status" value="1"/>
</dbReference>
<evidence type="ECO:0000256" key="5">
    <source>
        <dbReference type="ARBA" id="ARBA00022741"/>
    </source>
</evidence>
<dbReference type="InterPro" id="IPR005467">
    <property type="entry name" value="His_kinase_dom"/>
</dbReference>
<feature type="transmembrane region" description="Helical" evidence="9">
    <location>
        <begin position="89"/>
        <end position="109"/>
    </location>
</feature>
<evidence type="ECO:0000256" key="2">
    <source>
        <dbReference type="ARBA" id="ARBA00012438"/>
    </source>
</evidence>
<dbReference type="SUPFAM" id="SSF55890">
    <property type="entry name" value="Sporulation response regulatory protein Spo0B"/>
    <property type="match status" value="1"/>
</dbReference>
<evidence type="ECO:0000256" key="3">
    <source>
        <dbReference type="ARBA" id="ARBA00022553"/>
    </source>
</evidence>
<evidence type="ECO:0000256" key="4">
    <source>
        <dbReference type="ARBA" id="ARBA00022679"/>
    </source>
</evidence>
<proteinExistence type="predicted"/>
<dbReference type="Gene3D" id="3.30.565.10">
    <property type="entry name" value="Histidine kinase-like ATPase, C-terminal domain"/>
    <property type="match status" value="1"/>
</dbReference>
<feature type="transmembrane region" description="Helical" evidence="9">
    <location>
        <begin position="41"/>
        <end position="59"/>
    </location>
</feature>
<feature type="domain" description="Histidine kinase" evidence="10">
    <location>
        <begin position="334"/>
        <end position="440"/>
    </location>
</feature>
<comment type="caution">
    <text evidence="11">The sequence shown here is derived from an EMBL/GenBank/DDBJ whole genome shotgun (WGS) entry which is preliminary data.</text>
</comment>
<keyword evidence="6" id="KW-0418">Kinase</keyword>
<dbReference type="InterPro" id="IPR050980">
    <property type="entry name" value="2C_sensor_his_kinase"/>
</dbReference>
<keyword evidence="8" id="KW-0902">Two-component regulatory system</keyword>
<dbReference type="SUPFAM" id="SSF55874">
    <property type="entry name" value="ATPase domain of HSP90 chaperone/DNA topoisomerase II/histidine kinase"/>
    <property type="match status" value="1"/>
</dbReference>
<dbReference type="InterPro" id="IPR039506">
    <property type="entry name" value="SPOB_a"/>
</dbReference>
<evidence type="ECO:0000256" key="1">
    <source>
        <dbReference type="ARBA" id="ARBA00000085"/>
    </source>
</evidence>
<sequence>MDYIMQSLTVLVFLSIPQTFIHLWFVLVFWGFPIPRALPRLLAFAVVYALYVDLAFLALPTPLHILNSALAFLALSYVFFLRAGLRDRLMVLVSMFTLTVIVDLLAASVISHFADPYRIRSGPASDMMYVWPFIAAVGLLAYWMHTRGRSPGIRIRRYILESRNRLLHVFLLSVFVQVVLAAIYVATQLTQQFDTLFTVLFLLGIATMVAISYLSLRLISQTRSEAIRATQNRYVGDLMQVLTSLRGQRHDFANHLQVMSAMVTMGKHEQLKRYIDEVADDLQSGTTKELLWPSSAVSALIQAKAASAAERRIEFQYEDIELSPAWQSIRNIDLVRIIANLLDNAFDETVKLPEHERRVSLRLRAEDGHLLLEVTNNCEWLTDERRRMMFTPGYTTKGGPHSGLGLAIVRDLTDGYGGRVEVRERGRGRIQFAVTLPLHAHRRYG</sequence>
<gene>
    <name evidence="11" type="ORF">IDH44_23980</name>
</gene>
<dbReference type="PANTHER" id="PTHR44936:SF9">
    <property type="entry name" value="SENSOR PROTEIN CREC"/>
    <property type="match status" value="1"/>
</dbReference>
<evidence type="ECO:0000256" key="7">
    <source>
        <dbReference type="ARBA" id="ARBA00022840"/>
    </source>
</evidence>
<organism evidence="11 12">
    <name type="scientific">Paenibacillus sabuli</name>
    <dbReference type="NCBI Taxonomy" id="2772509"/>
    <lineage>
        <taxon>Bacteria</taxon>
        <taxon>Bacillati</taxon>
        <taxon>Bacillota</taxon>
        <taxon>Bacilli</taxon>
        <taxon>Bacillales</taxon>
        <taxon>Paenibacillaceae</taxon>
        <taxon>Paenibacillus</taxon>
    </lineage>
</organism>
<evidence type="ECO:0000313" key="12">
    <source>
        <dbReference type="Proteomes" id="UP000621560"/>
    </source>
</evidence>
<dbReference type="InterPro" id="IPR003594">
    <property type="entry name" value="HATPase_dom"/>
</dbReference>
<dbReference type="PANTHER" id="PTHR44936">
    <property type="entry name" value="SENSOR PROTEIN CREC"/>
    <property type="match status" value="1"/>
</dbReference>
<dbReference type="GO" id="GO:0000155">
    <property type="term" value="F:phosphorelay sensor kinase activity"/>
    <property type="evidence" value="ECO:0007669"/>
    <property type="project" value="InterPro"/>
</dbReference>
<keyword evidence="3" id="KW-0597">Phosphoprotein</keyword>
<reference evidence="11" key="1">
    <citation type="submission" date="2020-09" db="EMBL/GenBank/DDBJ databases">
        <title>A novel bacterium of genus Paenibacillus, isolated from South China Sea.</title>
        <authorList>
            <person name="Huang H."/>
            <person name="Mo K."/>
            <person name="Hu Y."/>
        </authorList>
    </citation>
    <scope>NUCLEOTIDE SEQUENCE</scope>
    <source>
        <strain evidence="11">IB182496</strain>
    </source>
</reference>
<feature type="transmembrane region" description="Helical" evidence="9">
    <location>
        <begin position="197"/>
        <end position="216"/>
    </location>
</feature>
<keyword evidence="9" id="KW-0812">Transmembrane</keyword>
<dbReference type="Pfam" id="PF02518">
    <property type="entry name" value="HATPase_c"/>
    <property type="match status" value="1"/>
</dbReference>
<evidence type="ECO:0000259" key="10">
    <source>
        <dbReference type="PROSITE" id="PS50109"/>
    </source>
</evidence>
<dbReference type="SMART" id="SM00387">
    <property type="entry name" value="HATPase_c"/>
    <property type="match status" value="1"/>
</dbReference>
<dbReference type="EMBL" id="JACXIZ010000059">
    <property type="protein sequence ID" value="MBD2848266.1"/>
    <property type="molecule type" value="Genomic_DNA"/>
</dbReference>
<dbReference type="PROSITE" id="PS50109">
    <property type="entry name" value="HIS_KIN"/>
    <property type="match status" value="1"/>
</dbReference>
<dbReference type="EC" id="2.7.13.3" evidence="2"/>
<keyword evidence="7" id="KW-0067">ATP-binding</keyword>
<evidence type="ECO:0000256" key="9">
    <source>
        <dbReference type="SAM" id="Phobius"/>
    </source>
</evidence>
<dbReference type="InterPro" id="IPR036890">
    <property type="entry name" value="HATPase_C_sf"/>
</dbReference>
<evidence type="ECO:0000313" key="11">
    <source>
        <dbReference type="EMBL" id="MBD2848266.1"/>
    </source>
</evidence>
<dbReference type="GO" id="GO:0005524">
    <property type="term" value="F:ATP binding"/>
    <property type="evidence" value="ECO:0007669"/>
    <property type="project" value="UniProtKB-KW"/>
</dbReference>
<keyword evidence="9" id="KW-0472">Membrane</keyword>
<name>A0A927GUE2_9BACL</name>
<feature type="transmembrane region" description="Helical" evidence="9">
    <location>
        <begin position="129"/>
        <end position="145"/>
    </location>
</feature>
<comment type="catalytic activity">
    <reaction evidence="1">
        <text>ATP + protein L-histidine = ADP + protein N-phospho-L-histidine.</text>
        <dbReference type="EC" id="2.7.13.3"/>
    </reaction>
</comment>